<dbReference type="InterPro" id="IPR035965">
    <property type="entry name" value="PAS-like_dom_sf"/>
</dbReference>
<feature type="transmembrane region" description="Helical" evidence="12">
    <location>
        <begin position="343"/>
        <end position="365"/>
    </location>
</feature>
<dbReference type="Pfam" id="PF00027">
    <property type="entry name" value="cNMP_binding"/>
    <property type="match status" value="1"/>
</dbReference>
<keyword evidence="8 12" id="KW-1133">Transmembrane helix</keyword>
<dbReference type="SUPFAM" id="SSF81324">
    <property type="entry name" value="Voltage-gated potassium channels"/>
    <property type="match status" value="1"/>
</dbReference>
<dbReference type="Pfam" id="PF13426">
    <property type="entry name" value="PAS_9"/>
    <property type="match status" value="1"/>
</dbReference>
<keyword evidence="6" id="KW-0851">Voltage-gated channel</keyword>
<feature type="domain" description="Cyclic nucleotide-binding" evidence="13">
    <location>
        <begin position="534"/>
        <end position="635"/>
    </location>
</feature>
<proteinExistence type="predicted"/>
<evidence type="ECO:0000259" key="13">
    <source>
        <dbReference type="PROSITE" id="PS50042"/>
    </source>
</evidence>
<keyword evidence="11" id="KW-0407">Ion channel</keyword>
<evidence type="ECO:0000256" key="9">
    <source>
        <dbReference type="ARBA" id="ARBA00023065"/>
    </source>
</evidence>
<evidence type="ECO:0008006" key="17">
    <source>
        <dbReference type="Google" id="ProtNLM"/>
    </source>
</evidence>
<dbReference type="OMA" id="LEALYCV"/>
<keyword evidence="2" id="KW-0813">Transport</keyword>
<dbReference type="eggNOG" id="KOG0498">
    <property type="taxonomic scope" value="Eukaryota"/>
</dbReference>
<keyword evidence="7" id="KW-0630">Potassium</keyword>
<evidence type="ECO:0000256" key="3">
    <source>
        <dbReference type="ARBA" id="ARBA00022538"/>
    </source>
</evidence>
<dbReference type="InterPro" id="IPR000014">
    <property type="entry name" value="PAS"/>
</dbReference>
<dbReference type="Gene3D" id="1.10.1200.260">
    <property type="match status" value="1"/>
</dbReference>
<evidence type="ECO:0000256" key="8">
    <source>
        <dbReference type="ARBA" id="ARBA00022989"/>
    </source>
</evidence>
<keyword evidence="5" id="KW-0631">Potassium channel</keyword>
<evidence type="ECO:0000256" key="4">
    <source>
        <dbReference type="ARBA" id="ARBA00022692"/>
    </source>
</evidence>
<dbReference type="STRING" id="10228.B3S8A5"/>
<evidence type="ECO:0000256" key="5">
    <source>
        <dbReference type="ARBA" id="ARBA00022826"/>
    </source>
</evidence>
<dbReference type="PROSITE" id="PS50042">
    <property type="entry name" value="CNMP_BINDING_3"/>
    <property type="match status" value="1"/>
</dbReference>
<dbReference type="CDD" id="cd00038">
    <property type="entry name" value="CAP_ED"/>
    <property type="match status" value="1"/>
</dbReference>
<dbReference type="EMBL" id="DS985255">
    <property type="protein sequence ID" value="EDV21067.1"/>
    <property type="molecule type" value="Genomic_DNA"/>
</dbReference>
<dbReference type="InterPro" id="IPR018490">
    <property type="entry name" value="cNMP-bd_dom_sf"/>
</dbReference>
<dbReference type="FunFam" id="1.10.287.70:FF:000560">
    <property type="entry name" value="Uncharacterized protein"/>
    <property type="match status" value="1"/>
</dbReference>
<dbReference type="Proteomes" id="UP000009022">
    <property type="component" value="Unassembled WGS sequence"/>
</dbReference>
<evidence type="ECO:0000256" key="11">
    <source>
        <dbReference type="ARBA" id="ARBA00023303"/>
    </source>
</evidence>
<dbReference type="GO" id="GO:0042391">
    <property type="term" value="P:regulation of membrane potential"/>
    <property type="evidence" value="ECO:0000318"/>
    <property type="project" value="GO_Central"/>
</dbReference>
<dbReference type="GO" id="GO:0005886">
    <property type="term" value="C:plasma membrane"/>
    <property type="evidence" value="ECO:0000318"/>
    <property type="project" value="GO_Central"/>
</dbReference>
<dbReference type="GO" id="GO:0071805">
    <property type="term" value="P:potassium ion transmembrane transport"/>
    <property type="evidence" value="ECO:0000318"/>
    <property type="project" value="GO_Central"/>
</dbReference>
<dbReference type="GO" id="GO:0005249">
    <property type="term" value="F:voltage-gated potassium channel activity"/>
    <property type="evidence" value="ECO:0000318"/>
    <property type="project" value="GO_Central"/>
</dbReference>
<dbReference type="SUPFAM" id="SSF55785">
    <property type="entry name" value="PYP-like sensor domain (PAS domain)"/>
    <property type="match status" value="1"/>
</dbReference>
<feature type="domain" description="PAC" evidence="14">
    <location>
        <begin position="88"/>
        <end position="144"/>
    </location>
</feature>
<feature type="transmembrane region" description="Helical" evidence="12">
    <location>
        <begin position="217"/>
        <end position="237"/>
    </location>
</feature>
<dbReference type="GO" id="GO:0034702">
    <property type="term" value="C:monoatomic ion channel complex"/>
    <property type="evidence" value="ECO:0007669"/>
    <property type="project" value="UniProtKB-KW"/>
</dbReference>
<dbReference type="PANTHER" id="PTHR10217">
    <property type="entry name" value="VOLTAGE AND LIGAND GATED POTASSIUM CHANNEL"/>
    <property type="match status" value="1"/>
</dbReference>
<name>B3S8A5_TRIAD</name>
<accession>B3S8A5</accession>
<keyword evidence="3" id="KW-0633">Potassium transport</keyword>
<dbReference type="InterPro" id="IPR000595">
    <property type="entry name" value="cNMP-bd_dom"/>
</dbReference>
<evidence type="ECO:0000256" key="12">
    <source>
        <dbReference type="SAM" id="Phobius"/>
    </source>
</evidence>
<dbReference type="InterPro" id="IPR050818">
    <property type="entry name" value="KCNH_animal-type"/>
</dbReference>
<dbReference type="SMART" id="SM00086">
    <property type="entry name" value="PAC"/>
    <property type="match status" value="1"/>
</dbReference>
<dbReference type="SMART" id="SM00100">
    <property type="entry name" value="cNMP"/>
    <property type="match status" value="1"/>
</dbReference>
<feature type="transmembrane region" description="Helical" evidence="12">
    <location>
        <begin position="243"/>
        <end position="263"/>
    </location>
</feature>
<evidence type="ECO:0000256" key="2">
    <source>
        <dbReference type="ARBA" id="ARBA00022448"/>
    </source>
</evidence>
<dbReference type="InterPro" id="IPR000700">
    <property type="entry name" value="PAS-assoc_C"/>
</dbReference>
<dbReference type="InterPro" id="IPR005821">
    <property type="entry name" value="Ion_trans_dom"/>
</dbReference>
<dbReference type="CDD" id="cd00130">
    <property type="entry name" value="PAS"/>
    <property type="match status" value="1"/>
</dbReference>
<dbReference type="KEGG" id="tad:TRIADDRAFT_30951"/>
<sequence length="667" mass="76650">MTRSATRSKSQQHSFVEQIAEKFNGVHSNFVLGSTKENNPIVYCTDGFCELTQYNPQEIIRRNGNCNFLYGVKTPQDHIDAIRTALDEQTEFQVKTIFYKKDGSPFDCLFDILPIKNDDDKVVMFVASHKDLLNQSFDESGRKEYIYMLNAFKIIRIRFRAVLYHLSEQLSFNGQTKTETDKITERLVLTAKNANDVKVKHVQRPIFLILHYSRLKLAWDWSIIALTFFIAIMVPLFVAFKIYSLPVVILPQICFIIDILLNFRTTYIDSHGHIVYQSKRIAANYMKTWLIIDLTASIPLELIIDYENASLSLPVTLLKLLRLLHLIHFMAYCDRKFEYNAAVLALLLLSFATLAHWLACIWYIIGNQELMNNQRLGWLYELSLSLNEPYYNSTSGGPSLQDKYVTALYFTLSSLTTVGFGNVSGNTTAEKVFAVITMIIGSLMYAVIFGNVTAIIQRIYSARSKFRSRMYDIRQFCHAYHLPKQLKYRLEDFTYTDWSVTNGINKEEVLKTLPVELQTDICQYLHREFLGLSLFQSVSNGCMRNLSSRIQTSYCAPSEIVIYEGELYHPLYFVASGTLQVFRNDVVVAILGHGDLIGEFPLQSTSSHLPKSTGTVKALTYCDLRYINHFDLKQVTESYPELGQVLQNEWNLAYNLGEDDVPVSKYK</sequence>
<keyword evidence="10 12" id="KW-0472">Membrane</keyword>
<dbReference type="Gene3D" id="1.10.287.70">
    <property type="match status" value="1"/>
</dbReference>
<evidence type="ECO:0000256" key="1">
    <source>
        <dbReference type="ARBA" id="ARBA00004141"/>
    </source>
</evidence>
<evidence type="ECO:0000259" key="14">
    <source>
        <dbReference type="PROSITE" id="PS50113"/>
    </source>
</evidence>
<dbReference type="SUPFAM" id="SSF51206">
    <property type="entry name" value="cAMP-binding domain-like"/>
    <property type="match status" value="1"/>
</dbReference>
<dbReference type="RefSeq" id="XP_002116397.1">
    <property type="nucleotide sequence ID" value="XM_002116361.1"/>
</dbReference>
<dbReference type="FunFam" id="3.30.450.20:FF:000340">
    <property type="entry name" value="Potassium voltage-gated channel, subfamily H (eag-related), member 8"/>
    <property type="match status" value="1"/>
</dbReference>
<dbReference type="AlphaFoldDB" id="B3S8A5"/>
<keyword evidence="4 12" id="KW-0812">Transmembrane</keyword>
<dbReference type="InterPro" id="IPR003938">
    <property type="entry name" value="K_chnl_volt-dep_EAG/ELK/ERG"/>
</dbReference>
<dbReference type="Gene3D" id="2.60.120.10">
    <property type="entry name" value="Jelly Rolls"/>
    <property type="match status" value="1"/>
</dbReference>
<dbReference type="HOGENOM" id="CLU_005746_2_3_1"/>
<gene>
    <name evidence="15" type="ORF">TRIADDRAFT_30951</name>
</gene>
<evidence type="ECO:0000256" key="10">
    <source>
        <dbReference type="ARBA" id="ARBA00023136"/>
    </source>
</evidence>
<evidence type="ECO:0000313" key="15">
    <source>
        <dbReference type="EMBL" id="EDV21067.1"/>
    </source>
</evidence>
<evidence type="ECO:0000313" key="16">
    <source>
        <dbReference type="Proteomes" id="UP000009022"/>
    </source>
</evidence>
<keyword evidence="9" id="KW-0406">Ion transport</keyword>
<dbReference type="PhylomeDB" id="B3S8A5"/>
<dbReference type="InParanoid" id="B3S8A5"/>
<dbReference type="InterPro" id="IPR001610">
    <property type="entry name" value="PAC"/>
</dbReference>
<feature type="transmembrane region" description="Helical" evidence="12">
    <location>
        <begin position="432"/>
        <end position="460"/>
    </location>
</feature>
<dbReference type="Gene3D" id="3.30.450.20">
    <property type="entry name" value="PAS domain"/>
    <property type="match status" value="1"/>
</dbReference>
<keyword evidence="16" id="KW-1185">Reference proteome</keyword>
<protein>
    <recommendedName>
        <fullName evidence="17">Cyclic nucleotide-binding domain-containing protein</fullName>
    </recommendedName>
</protein>
<organism evidence="15 16">
    <name type="scientific">Trichoplax adhaerens</name>
    <name type="common">Trichoplax reptans</name>
    <dbReference type="NCBI Taxonomy" id="10228"/>
    <lineage>
        <taxon>Eukaryota</taxon>
        <taxon>Metazoa</taxon>
        <taxon>Placozoa</taxon>
        <taxon>Uniplacotomia</taxon>
        <taxon>Trichoplacea</taxon>
        <taxon>Trichoplacidae</taxon>
        <taxon>Trichoplax</taxon>
    </lineage>
</organism>
<evidence type="ECO:0000256" key="7">
    <source>
        <dbReference type="ARBA" id="ARBA00022958"/>
    </source>
</evidence>
<dbReference type="Pfam" id="PF00520">
    <property type="entry name" value="Ion_trans"/>
    <property type="match status" value="1"/>
</dbReference>
<dbReference type="PRINTS" id="PR01463">
    <property type="entry name" value="EAGCHANLFMLY"/>
</dbReference>
<dbReference type="GeneID" id="6757707"/>
<dbReference type="OrthoDB" id="432483at2759"/>
<dbReference type="CTD" id="6757707"/>
<reference evidence="15 16" key="1">
    <citation type="journal article" date="2008" name="Nature">
        <title>The Trichoplax genome and the nature of placozoans.</title>
        <authorList>
            <person name="Srivastava M."/>
            <person name="Begovic E."/>
            <person name="Chapman J."/>
            <person name="Putnam N.H."/>
            <person name="Hellsten U."/>
            <person name="Kawashima T."/>
            <person name="Kuo A."/>
            <person name="Mitros T."/>
            <person name="Salamov A."/>
            <person name="Carpenter M.L."/>
            <person name="Signorovitch A.Y."/>
            <person name="Moreno M.A."/>
            <person name="Kamm K."/>
            <person name="Grimwood J."/>
            <person name="Schmutz J."/>
            <person name="Shapiro H."/>
            <person name="Grigoriev I.V."/>
            <person name="Buss L.W."/>
            <person name="Schierwater B."/>
            <person name="Dellaporta S.L."/>
            <person name="Rokhsar D.S."/>
        </authorList>
    </citation>
    <scope>NUCLEOTIDE SEQUENCE [LARGE SCALE GENOMIC DNA]</scope>
    <source>
        <strain evidence="15 16">Grell-BS-1999</strain>
    </source>
</reference>
<dbReference type="InterPro" id="IPR014710">
    <property type="entry name" value="RmlC-like_jellyroll"/>
</dbReference>
<dbReference type="PANTHER" id="PTHR10217:SF637">
    <property type="entry name" value="EAG-LIKE K[+] CHANNEL, ISOFORM A"/>
    <property type="match status" value="1"/>
</dbReference>
<dbReference type="PROSITE" id="PS50113">
    <property type="entry name" value="PAC"/>
    <property type="match status" value="1"/>
</dbReference>
<evidence type="ECO:0000256" key="6">
    <source>
        <dbReference type="ARBA" id="ARBA00022882"/>
    </source>
</evidence>
<comment type="subcellular location">
    <subcellularLocation>
        <location evidence="1">Membrane</location>
        <topology evidence="1">Multi-pass membrane protein</topology>
    </subcellularLocation>
</comment>
<dbReference type="FunCoup" id="B3S8A5">
    <property type="interactions" value="519"/>
</dbReference>